<evidence type="ECO:0000256" key="2">
    <source>
        <dbReference type="ARBA" id="ARBA00022448"/>
    </source>
</evidence>
<feature type="domain" description="Major facilitator superfamily (MFS) profile" evidence="8">
    <location>
        <begin position="3"/>
        <end position="424"/>
    </location>
</feature>
<gene>
    <name evidence="9" type="ORF">JIG36_24715</name>
</gene>
<dbReference type="Proteomes" id="UP000632138">
    <property type="component" value="Unassembled WGS sequence"/>
</dbReference>
<organism evidence="9 10">
    <name type="scientific">Paractinoplanes ovalisporus</name>
    <dbReference type="NCBI Taxonomy" id="2810368"/>
    <lineage>
        <taxon>Bacteria</taxon>
        <taxon>Bacillati</taxon>
        <taxon>Actinomycetota</taxon>
        <taxon>Actinomycetes</taxon>
        <taxon>Micromonosporales</taxon>
        <taxon>Micromonosporaceae</taxon>
        <taxon>Paractinoplanes</taxon>
    </lineage>
</organism>
<evidence type="ECO:0000259" key="8">
    <source>
        <dbReference type="PROSITE" id="PS50850"/>
    </source>
</evidence>
<evidence type="ECO:0000313" key="10">
    <source>
        <dbReference type="Proteomes" id="UP000632138"/>
    </source>
</evidence>
<feature type="transmembrane region" description="Helical" evidence="7">
    <location>
        <begin position="158"/>
        <end position="178"/>
    </location>
</feature>
<dbReference type="PANTHER" id="PTHR42718:SF46">
    <property type="entry name" value="BLR6921 PROTEIN"/>
    <property type="match status" value="1"/>
</dbReference>
<protein>
    <submittedName>
        <fullName evidence="9">MFS transporter</fullName>
    </submittedName>
</protein>
<dbReference type="InterPro" id="IPR020846">
    <property type="entry name" value="MFS_dom"/>
</dbReference>
<dbReference type="Pfam" id="PF07690">
    <property type="entry name" value="MFS_1"/>
    <property type="match status" value="1"/>
</dbReference>
<feature type="transmembrane region" description="Helical" evidence="7">
    <location>
        <begin position="315"/>
        <end position="332"/>
    </location>
</feature>
<dbReference type="PANTHER" id="PTHR42718">
    <property type="entry name" value="MAJOR FACILITATOR SUPERFAMILY MULTIDRUG TRANSPORTER MFSC"/>
    <property type="match status" value="1"/>
</dbReference>
<dbReference type="RefSeq" id="WP_203378780.1">
    <property type="nucleotide sequence ID" value="NZ_JAENHP010000008.1"/>
</dbReference>
<evidence type="ECO:0000256" key="6">
    <source>
        <dbReference type="ARBA" id="ARBA00023136"/>
    </source>
</evidence>
<dbReference type="Gene3D" id="1.20.1720.10">
    <property type="entry name" value="Multidrug resistance protein D"/>
    <property type="match status" value="1"/>
</dbReference>
<evidence type="ECO:0000256" key="3">
    <source>
        <dbReference type="ARBA" id="ARBA00022475"/>
    </source>
</evidence>
<dbReference type="InterPro" id="IPR036259">
    <property type="entry name" value="MFS_trans_sf"/>
</dbReference>
<name>A0ABS2AG10_9ACTN</name>
<accession>A0ABS2AG10</accession>
<dbReference type="PROSITE" id="PS50850">
    <property type="entry name" value="MFS"/>
    <property type="match status" value="1"/>
</dbReference>
<evidence type="ECO:0000256" key="7">
    <source>
        <dbReference type="SAM" id="Phobius"/>
    </source>
</evidence>
<feature type="transmembrane region" description="Helical" evidence="7">
    <location>
        <begin position="190"/>
        <end position="207"/>
    </location>
</feature>
<feature type="transmembrane region" description="Helical" evidence="7">
    <location>
        <begin position="286"/>
        <end position="308"/>
    </location>
</feature>
<feature type="transmembrane region" description="Helical" evidence="7">
    <location>
        <begin position="128"/>
        <end position="152"/>
    </location>
</feature>
<keyword evidence="3" id="KW-1003">Cell membrane</keyword>
<dbReference type="InterPro" id="IPR011701">
    <property type="entry name" value="MFS"/>
</dbReference>
<keyword evidence="6 7" id="KW-0472">Membrane</keyword>
<evidence type="ECO:0000256" key="1">
    <source>
        <dbReference type="ARBA" id="ARBA00004651"/>
    </source>
</evidence>
<dbReference type="EMBL" id="JAENHP010000008">
    <property type="protein sequence ID" value="MBM2618765.1"/>
    <property type="molecule type" value="Genomic_DNA"/>
</dbReference>
<keyword evidence="2" id="KW-0813">Transport</keyword>
<feature type="transmembrane region" description="Helical" evidence="7">
    <location>
        <begin position="402"/>
        <end position="420"/>
    </location>
</feature>
<keyword evidence="4 7" id="KW-0812">Transmembrane</keyword>
<keyword evidence="10" id="KW-1185">Reference proteome</keyword>
<sequence length="429" mass="42322">MWAVAALCLIQFVDVMGVTVVVTTLPAMLNDVGAAPEDSAIVATGYAMFFGGLLMFGARLGDRFGHRRCILGSLVTFAGGSVLTAAASSVPMLTAGRCVQGAAAAVAVPSALRLLTTIARDERQRARAVAAWSAAGAAAGASGFVVGGFVSAAGSWRLIFWGLLAVSALLAVAVVTLIPAGSPATERPALNLAGALLLTAAVMLAVVGATAGLLVLGVAAIVAGVLFVVADRRSPAPMLPPDLVRRPTVRRGAGGSFFNTATTSGVATLITLYLQTTLSRTPLEAAATLLPLSLAVIPGSALAARLIVRRPTERVAAAGLAVIAVGVAAPLLDPSAPVLLGAGMAVTGLGLGLASVAATSLATDVPEGPRATAAGLANTAAQLGTAIGTAALLLLAAATTDLLAWGAAAVVALAAAAALGRARRDGRND</sequence>
<dbReference type="SUPFAM" id="SSF103473">
    <property type="entry name" value="MFS general substrate transporter"/>
    <property type="match status" value="1"/>
</dbReference>
<feature type="transmembrane region" description="Helical" evidence="7">
    <location>
        <begin position="338"/>
        <end position="361"/>
    </location>
</feature>
<feature type="transmembrane region" description="Helical" evidence="7">
    <location>
        <begin position="252"/>
        <end position="274"/>
    </location>
</feature>
<feature type="transmembrane region" description="Helical" evidence="7">
    <location>
        <begin position="70"/>
        <end position="93"/>
    </location>
</feature>
<comment type="caution">
    <text evidence="9">The sequence shown here is derived from an EMBL/GenBank/DDBJ whole genome shotgun (WGS) entry which is preliminary data.</text>
</comment>
<reference evidence="9 10" key="1">
    <citation type="submission" date="2021-01" db="EMBL/GenBank/DDBJ databases">
        <title>Actinoplanes sp. nov. LDG1-06 isolated from lichen.</title>
        <authorList>
            <person name="Saeng-In P."/>
            <person name="Phongsopitanun W."/>
            <person name="Kanchanasin P."/>
            <person name="Yuki M."/>
            <person name="Kudo T."/>
            <person name="Ohkuma M."/>
            <person name="Tanasupawat S."/>
        </authorList>
    </citation>
    <scope>NUCLEOTIDE SEQUENCE [LARGE SCALE GENOMIC DNA]</scope>
    <source>
        <strain evidence="9 10">LDG1-06</strain>
    </source>
</reference>
<evidence type="ECO:0000256" key="4">
    <source>
        <dbReference type="ARBA" id="ARBA00022692"/>
    </source>
</evidence>
<proteinExistence type="predicted"/>
<keyword evidence="5 7" id="KW-1133">Transmembrane helix</keyword>
<evidence type="ECO:0000313" key="9">
    <source>
        <dbReference type="EMBL" id="MBM2618765.1"/>
    </source>
</evidence>
<comment type="subcellular location">
    <subcellularLocation>
        <location evidence="1">Cell membrane</location>
        <topology evidence="1">Multi-pass membrane protein</topology>
    </subcellularLocation>
</comment>
<dbReference type="Gene3D" id="1.20.1250.20">
    <property type="entry name" value="MFS general substrate transporter like domains"/>
    <property type="match status" value="1"/>
</dbReference>
<evidence type="ECO:0000256" key="5">
    <source>
        <dbReference type="ARBA" id="ARBA00022989"/>
    </source>
</evidence>
<feature type="transmembrane region" description="Helical" evidence="7">
    <location>
        <begin position="373"/>
        <end position="396"/>
    </location>
</feature>
<feature type="transmembrane region" description="Helical" evidence="7">
    <location>
        <begin position="41"/>
        <end position="58"/>
    </location>
</feature>